<sequence length="189" mass="19863">MDQRTLALKMAADFPVAPVDRLHIFADEACSAAILMEMVQAVGPAEVHSVGGSRWGMVDAGVSVVAGFSGAAYGEQVRVDAGGVVVSDLNESEEDNADAFEQGAQVDGIHAMDSVIADQAESEDAASVHSTGKIDPQAPGWTRRVRVGKQPPDRAPCLDRGCALEQTIRGNADKLGPNVIEPEMLILNL</sequence>
<reference evidence="2" key="1">
    <citation type="submission" date="2018-08" db="EMBL/GenBank/DDBJ databases">
        <authorList>
            <person name="Rossello M."/>
        </authorList>
    </citation>
    <scope>NUCLEOTIDE SEQUENCE [LARGE SCALE GENOMIC DNA]</scope>
    <source>
        <strain evidence="2">cv. Chinese Spring</strain>
    </source>
</reference>
<proteinExistence type="predicted"/>
<dbReference type="Proteomes" id="UP000019116">
    <property type="component" value="Chromosome 7D"/>
</dbReference>
<dbReference type="OMA" id="GCALEQT"/>
<protein>
    <submittedName>
        <fullName evidence="2">Uncharacterized protein</fullName>
    </submittedName>
</protein>
<feature type="region of interest" description="Disordered" evidence="1">
    <location>
        <begin position="120"/>
        <end position="154"/>
    </location>
</feature>
<accession>A0A3B6TNV6</accession>
<evidence type="ECO:0000313" key="3">
    <source>
        <dbReference type="Proteomes" id="UP000019116"/>
    </source>
</evidence>
<dbReference type="Gramene" id="TraesCS7D03G0498500.1">
    <property type="protein sequence ID" value="TraesCS7D03G0498500.1.CDS"/>
    <property type="gene ID" value="TraesCS7D03G0498500"/>
</dbReference>
<dbReference type="Gramene" id="TraesCAD_scaffold_065546_01G000100.1">
    <property type="protein sequence ID" value="TraesCAD_scaffold_065546_01G000100.1"/>
    <property type="gene ID" value="TraesCAD_scaffold_065546_01G000100"/>
</dbReference>
<keyword evidence="3" id="KW-1185">Reference proteome</keyword>
<dbReference type="OrthoDB" id="10504015at2759"/>
<dbReference type="Gramene" id="TraesCS7D02G223200.1">
    <property type="protein sequence ID" value="TraesCS7D02G223200.1"/>
    <property type="gene ID" value="TraesCS7D02G223200"/>
</dbReference>
<organism evidence="2">
    <name type="scientific">Triticum aestivum</name>
    <name type="common">Wheat</name>
    <dbReference type="NCBI Taxonomy" id="4565"/>
    <lineage>
        <taxon>Eukaryota</taxon>
        <taxon>Viridiplantae</taxon>
        <taxon>Streptophyta</taxon>
        <taxon>Embryophyta</taxon>
        <taxon>Tracheophyta</taxon>
        <taxon>Spermatophyta</taxon>
        <taxon>Magnoliopsida</taxon>
        <taxon>Liliopsida</taxon>
        <taxon>Poales</taxon>
        <taxon>Poaceae</taxon>
        <taxon>BOP clade</taxon>
        <taxon>Pooideae</taxon>
        <taxon>Triticodae</taxon>
        <taxon>Triticeae</taxon>
        <taxon>Triticinae</taxon>
        <taxon>Triticum</taxon>
    </lineage>
</organism>
<reference evidence="2" key="2">
    <citation type="submission" date="2018-10" db="UniProtKB">
        <authorList>
            <consortium name="EnsemblPlants"/>
        </authorList>
    </citation>
    <scope>IDENTIFICATION</scope>
</reference>
<dbReference type="AlphaFoldDB" id="A0A3B6TNV6"/>
<dbReference type="Gramene" id="TraesROB_scaffold_170292_01G000100.1">
    <property type="protein sequence ID" value="TraesROB_scaffold_170292_01G000100.1"/>
    <property type="gene ID" value="TraesROB_scaffold_170292_01G000100"/>
</dbReference>
<dbReference type="Gramene" id="TraesCLE_scaffold_089856_01G000100.1">
    <property type="protein sequence ID" value="TraesCLE_scaffold_089856_01G000100.1"/>
    <property type="gene ID" value="TraesCLE_scaffold_089856_01G000100"/>
</dbReference>
<dbReference type="Gramene" id="TraesWEE_scaffold_108837_01G000100.1">
    <property type="protein sequence ID" value="TraesWEE_scaffold_108837_01G000100.1"/>
    <property type="gene ID" value="TraesWEE_scaffold_108837_01G000100"/>
</dbReference>
<evidence type="ECO:0000256" key="1">
    <source>
        <dbReference type="SAM" id="MobiDB-lite"/>
    </source>
</evidence>
<dbReference type="EnsemblPlants" id="TraesCS7D02G223200.1">
    <property type="protein sequence ID" value="TraesCS7D02G223200.1"/>
    <property type="gene ID" value="TraesCS7D02G223200"/>
</dbReference>
<evidence type="ECO:0000313" key="2">
    <source>
        <dbReference type="EnsemblPlants" id="TraesCS7D02G223200.1"/>
    </source>
</evidence>
<name>A0A3B6TNV6_WHEAT</name>
<dbReference type="Gramene" id="TraesRN7D0100515300.1">
    <property type="protein sequence ID" value="TraesRN7D0100515300.1"/>
    <property type="gene ID" value="TraesRN7D0100515300"/>
</dbReference>